<gene>
    <name evidence="2" type="ORF">CN290_21765</name>
</gene>
<dbReference type="Proteomes" id="UP000220226">
    <property type="component" value="Unassembled WGS sequence"/>
</dbReference>
<proteinExistence type="predicted"/>
<evidence type="ECO:0000313" key="3">
    <source>
        <dbReference type="Proteomes" id="UP000220226"/>
    </source>
</evidence>
<accession>A0A2B3ZVS4</accession>
<dbReference type="AlphaFoldDB" id="A0A2B3ZVS4"/>
<feature type="region of interest" description="Disordered" evidence="1">
    <location>
        <begin position="194"/>
        <end position="229"/>
    </location>
</feature>
<feature type="region of interest" description="Disordered" evidence="1">
    <location>
        <begin position="66"/>
        <end position="89"/>
    </location>
</feature>
<feature type="compositionally biased region" description="Low complexity" evidence="1">
    <location>
        <begin position="78"/>
        <end position="89"/>
    </location>
</feature>
<dbReference type="Pfam" id="PF14181">
    <property type="entry name" value="YqfQ"/>
    <property type="match status" value="1"/>
</dbReference>
<dbReference type="EMBL" id="NTQT01000027">
    <property type="protein sequence ID" value="PFC71947.1"/>
    <property type="molecule type" value="Genomic_DNA"/>
</dbReference>
<comment type="caution">
    <text evidence="2">The sequence shown here is derived from an EMBL/GenBank/DDBJ whole genome shotgun (WGS) entry which is preliminary data.</text>
</comment>
<reference evidence="2 3" key="1">
    <citation type="submission" date="2017-09" db="EMBL/GenBank/DDBJ databases">
        <title>Large-scale bioinformatics analysis of Bacillus genomes uncovers conserved roles of natural products in bacterial physiology.</title>
        <authorList>
            <consortium name="Agbiome Team Llc"/>
            <person name="Bleich R.M."/>
            <person name="Grubbs K.J."/>
            <person name="Santa Maria K.C."/>
            <person name="Allen S.E."/>
            <person name="Farag S."/>
            <person name="Shank E.A."/>
            <person name="Bowers A."/>
        </authorList>
    </citation>
    <scope>NUCLEOTIDE SEQUENCE [LARGE SCALE GENOMIC DNA]</scope>
    <source>
        <strain evidence="2 3">AFS025165</strain>
    </source>
</reference>
<name>A0A2B3ZVS4_BACCE</name>
<dbReference type="RefSeq" id="WP_097950551.1">
    <property type="nucleotide sequence ID" value="NZ_NTQT01000027.1"/>
</dbReference>
<dbReference type="InterPro" id="IPR025571">
    <property type="entry name" value="YqfQ"/>
</dbReference>
<protein>
    <submittedName>
        <fullName evidence="2">VrrA protein</fullName>
    </submittedName>
</protein>
<evidence type="ECO:0000256" key="1">
    <source>
        <dbReference type="SAM" id="MobiDB-lite"/>
    </source>
</evidence>
<sequence>MFPKSPIRQMYPNPGQRPYTPYPIPQLPPMAQKKKGFLAKLFKKQDPTEPFMQMVPPYRQIEEQTPMMHQHHQPPPQYQQQYPQQYQQQYPQRYQQQYPQQYQQQYQPYMQQHPEQMIPPQMYESNETRGGAATTAASSSGIGSFFANLISNPTNMINNIEKVSQVVQSVSPVVEQYGPIMRNLPSIVKILTSGKSTEEDPVEDQTEDLTEKVEVATPPPPQKKRKRKKIVIEPAIEKEVREEPVQKIATKPKLYV</sequence>
<evidence type="ECO:0000313" key="2">
    <source>
        <dbReference type="EMBL" id="PFC71947.1"/>
    </source>
</evidence>
<feature type="compositionally biased region" description="Acidic residues" evidence="1">
    <location>
        <begin position="199"/>
        <end position="208"/>
    </location>
</feature>
<organism evidence="2 3">
    <name type="scientific">Bacillus cereus</name>
    <dbReference type="NCBI Taxonomy" id="1396"/>
    <lineage>
        <taxon>Bacteria</taxon>
        <taxon>Bacillati</taxon>
        <taxon>Bacillota</taxon>
        <taxon>Bacilli</taxon>
        <taxon>Bacillales</taxon>
        <taxon>Bacillaceae</taxon>
        <taxon>Bacillus</taxon>
        <taxon>Bacillus cereus group</taxon>
    </lineage>
</organism>